<accession>A0A1I0G703</accession>
<dbReference type="RefSeq" id="WP_092354954.1">
    <property type="nucleotide sequence ID" value="NZ_FOIN01000026.1"/>
</dbReference>
<feature type="transmembrane region" description="Helical" evidence="1">
    <location>
        <begin position="101"/>
        <end position="120"/>
    </location>
</feature>
<feature type="transmembrane region" description="Helical" evidence="1">
    <location>
        <begin position="158"/>
        <end position="177"/>
    </location>
</feature>
<dbReference type="AlphaFoldDB" id="A0A1I0G703"/>
<dbReference type="EMBL" id="FOIN01000026">
    <property type="protein sequence ID" value="SET66477.1"/>
    <property type="molecule type" value="Genomic_DNA"/>
</dbReference>
<evidence type="ECO:0008006" key="4">
    <source>
        <dbReference type="Google" id="ProtNLM"/>
    </source>
</evidence>
<evidence type="ECO:0000313" key="2">
    <source>
        <dbReference type="EMBL" id="SET66477.1"/>
    </source>
</evidence>
<reference evidence="3" key="1">
    <citation type="submission" date="2016-10" db="EMBL/GenBank/DDBJ databases">
        <authorList>
            <person name="Varghese N."/>
            <person name="Submissions S."/>
        </authorList>
    </citation>
    <scope>NUCLEOTIDE SEQUENCE [LARGE SCALE GENOMIC DNA]</scope>
    <source>
        <strain evidence="3">DSM 1551</strain>
    </source>
</reference>
<dbReference type="Proteomes" id="UP000198558">
    <property type="component" value="Unassembled WGS sequence"/>
</dbReference>
<organism evidence="2 3">
    <name type="scientific">Thomasclavelia cocleata</name>
    <dbReference type="NCBI Taxonomy" id="69824"/>
    <lineage>
        <taxon>Bacteria</taxon>
        <taxon>Bacillati</taxon>
        <taxon>Bacillota</taxon>
        <taxon>Erysipelotrichia</taxon>
        <taxon>Erysipelotrichales</taxon>
        <taxon>Coprobacillaceae</taxon>
        <taxon>Thomasclavelia</taxon>
    </lineage>
</organism>
<evidence type="ECO:0000256" key="1">
    <source>
        <dbReference type="SAM" id="Phobius"/>
    </source>
</evidence>
<feature type="transmembrane region" description="Helical" evidence="1">
    <location>
        <begin position="12"/>
        <end position="29"/>
    </location>
</feature>
<feature type="transmembrane region" description="Helical" evidence="1">
    <location>
        <begin position="189"/>
        <end position="216"/>
    </location>
</feature>
<dbReference type="GeneID" id="78288902"/>
<feature type="transmembrane region" description="Helical" evidence="1">
    <location>
        <begin position="253"/>
        <end position="272"/>
    </location>
</feature>
<dbReference type="InterPro" id="IPR021552">
    <property type="entry name" value="ArsP_2"/>
</dbReference>
<protein>
    <recommendedName>
        <fullName evidence="4">Arsenic efflux protein</fullName>
    </recommendedName>
</protein>
<feature type="transmembrane region" description="Helical" evidence="1">
    <location>
        <begin position="50"/>
        <end position="68"/>
    </location>
</feature>
<feature type="transmembrane region" description="Helical" evidence="1">
    <location>
        <begin position="222"/>
        <end position="241"/>
    </location>
</feature>
<dbReference type="Pfam" id="PF11449">
    <property type="entry name" value="ArsP_2"/>
    <property type="match status" value="2"/>
</dbReference>
<dbReference type="NCBIfam" id="NF037962">
    <property type="entry name" value="arsenic_eff"/>
    <property type="match status" value="1"/>
</dbReference>
<keyword evidence="1" id="KW-0472">Membrane</keyword>
<sequence>MEILLEPVEESLMALPVLFLAYLLVEYLSNQDIINKVMKFGKVGPFIGSLLGSIPQCGFSVIAAKLYSMRYLTMGTLLAIFIATSDEALAIMAIHPDLWRMLALLVIIKIIIGTMVGFIIDYFNHKSYANYEYLQVEPCDCGCQNGIILPALRHTINIFLFILLTNIVFTIIINSIGEARLSNLLETNWLLQPIIAGFIGFIPNCAGSVILTQLYVDGGLTFGALLTGLTTSAGIGTLALIKYNENKKDTFKILLVSYMVSLVIGYIVSLIML</sequence>
<name>A0A1I0G703_9FIRM</name>
<keyword evidence="1" id="KW-1133">Transmembrane helix</keyword>
<feature type="transmembrane region" description="Helical" evidence="1">
    <location>
        <begin position="74"/>
        <end position="94"/>
    </location>
</feature>
<keyword evidence="1" id="KW-0812">Transmembrane</keyword>
<gene>
    <name evidence="2" type="ORF">SAMN04489758_12618</name>
</gene>
<proteinExistence type="predicted"/>
<dbReference type="OrthoDB" id="9783550at2"/>
<evidence type="ECO:0000313" key="3">
    <source>
        <dbReference type="Proteomes" id="UP000198558"/>
    </source>
</evidence>
<keyword evidence="3" id="KW-1185">Reference proteome</keyword>